<proteinExistence type="predicted"/>
<sequence length="436" mass="48411">MNTAISVPLPQGLQAKLVLEKGKIIRILGPAKIYVESGCIRILGVDLCKGQEIWISKYRSYAVKAVDVSTLSVIIGEGGAVEEPSPGEEPIDEWENIAREIVSRGGRVVVLGPIESGKTSFSTFLSNLGIENGLKTVLIDADVGQCDLAPPGFIAMKFMDRKVIWLRELVGDLIRFIGFITPAYSLAMARIITSVMELVNIAEEKGSQLIIINTDGWFGDLMSIEFKIQLIRSVKPSSVVIMGNKILCEQLSNIFTKFSLPKVYCVSSPMHVRKRDRDDRRQLRRINYMQYLQKAKKRCFNINSIAILNSCLFNGTLITDDLEQLRMKLGIEAIMASKYEDLLVVAVSDDTKVDRMQIGSDNVYIIKPSHAKGALVALLNENMEEVGMGIIESIDLLRKEICILTEYEGVVKGVSIGRIIVSEEYADKGKVMKCII</sequence>
<name>A0ABD4Z928_9CREN</name>
<evidence type="ECO:0000256" key="1">
    <source>
        <dbReference type="ARBA" id="ARBA00001968"/>
    </source>
</evidence>
<protein>
    <recommendedName>
        <fullName evidence="2">polynucleotide 5'-hydroxyl-kinase</fullName>
        <ecNumber evidence="2">2.7.1.78</ecNumber>
    </recommendedName>
</protein>
<evidence type="ECO:0000256" key="5">
    <source>
        <dbReference type="ARBA" id="ARBA00022777"/>
    </source>
</evidence>
<gene>
    <name evidence="11" type="ORF">QPL79_06825</name>
</gene>
<dbReference type="InterPro" id="IPR027417">
    <property type="entry name" value="P-loop_NTPase"/>
</dbReference>
<dbReference type="GO" id="GO:0051734">
    <property type="term" value="F:ATP-dependent polynucleotide 5'-hydroxyl-kinase activity"/>
    <property type="evidence" value="ECO:0007669"/>
    <property type="project" value="UniProtKB-EC"/>
</dbReference>
<dbReference type="GO" id="GO:0005524">
    <property type="term" value="F:ATP binding"/>
    <property type="evidence" value="ECO:0007669"/>
    <property type="project" value="UniProtKB-KW"/>
</dbReference>
<organism evidence="11 12">
    <name type="scientific">Ignisphaera cupida</name>
    <dbReference type="NCBI Taxonomy" id="3050454"/>
    <lineage>
        <taxon>Archaea</taxon>
        <taxon>Thermoproteota</taxon>
        <taxon>Thermoprotei</taxon>
        <taxon>Desulfurococcales</taxon>
        <taxon>Desulfurococcaceae</taxon>
        <taxon>Ignisphaera</taxon>
    </lineage>
</organism>
<keyword evidence="6" id="KW-0067">ATP-binding</keyword>
<evidence type="ECO:0000313" key="11">
    <source>
        <dbReference type="EMBL" id="MDK6029073.1"/>
    </source>
</evidence>
<evidence type="ECO:0000256" key="3">
    <source>
        <dbReference type="ARBA" id="ARBA00022679"/>
    </source>
</evidence>
<comment type="catalytic activity">
    <reaction evidence="8">
        <text>a 5'-end dephospho-ribonucleoside-RNA + ATP = a 5'-end 5'-phospho-ribonucleoside-RNA + ADP + H(+)</text>
        <dbReference type="Rhea" id="RHEA:54580"/>
        <dbReference type="Rhea" id="RHEA-COMP:13936"/>
        <dbReference type="Rhea" id="RHEA-COMP:15179"/>
        <dbReference type="ChEBI" id="CHEBI:15378"/>
        <dbReference type="ChEBI" id="CHEBI:30616"/>
        <dbReference type="ChEBI" id="CHEBI:138282"/>
        <dbReference type="ChEBI" id="CHEBI:138284"/>
        <dbReference type="ChEBI" id="CHEBI:456216"/>
        <dbReference type="EC" id="2.7.1.78"/>
    </reaction>
</comment>
<evidence type="ECO:0000256" key="4">
    <source>
        <dbReference type="ARBA" id="ARBA00022741"/>
    </source>
</evidence>
<dbReference type="Gene3D" id="3.40.50.300">
    <property type="entry name" value="P-loop containing nucleotide triphosphate hydrolases"/>
    <property type="match status" value="1"/>
</dbReference>
<evidence type="ECO:0000256" key="6">
    <source>
        <dbReference type="ARBA" id="ARBA00022840"/>
    </source>
</evidence>
<comment type="function">
    <text evidence="7">Polynucleotide kinase that can phosphorylate the 5'-hydroxyl groups of both single-stranded RNA (ssRNA) and single-stranded DNA (ssDNA). Exhibits a strong preference for ssRNA.</text>
</comment>
<dbReference type="Pfam" id="PF16575">
    <property type="entry name" value="CLP1_P"/>
    <property type="match status" value="1"/>
</dbReference>
<keyword evidence="12" id="KW-1185">Reference proteome</keyword>
<dbReference type="PANTHER" id="PTHR12755:SF3">
    <property type="entry name" value="POLYNUCLEOTIDE 5'-HYDROXYL-KINASE NOL9"/>
    <property type="match status" value="1"/>
</dbReference>
<evidence type="ECO:0000259" key="10">
    <source>
        <dbReference type="Pfam" id="PF16575"/>
    </source>
</evidence>
<comment type="catalytic activity">
    <reaction evidence="9">
        <text>a 5'-end dephospho-2'-deoxyribonucleoside-DNA + ATP = a 5'-end 5'-phospho-2'-deoxyribonucleoside-DNA + ADP + H(+)</text>
        <dbReference type="Rhea" id="RHEA:15669"/>
        <dbReference type="Rhea" id="RHEA-COMP:13180"/>
        <dbReference type="Rhea" id="RHEA-COMP:13184"/>
        <dbReference type="ChEBI" id="CHEBI:15378"/>
        <dbReference type="ChEBI" id="CHEBI:30616"/>
        <dbReference type="ChEBI" id="CHEBI:136412"/>
        <dbReference type="ChEBI" id="CHEBI:136416"/>
        <dbReference type="ChEBI" id="CHEBI:456216"/>
        <dbReference type="EC" id="2.7.1.78"/>
    </reaction>
</comment>
<comment type="caution">
    <text evidence="11">The sequence shown here is derived from an EMBL/GenBank/DDBJ whole genome shotgun (WGS) entry which is preliminary data.</text>
</comment>
<dbReference type="RefSeq" id="WP_285274060.1">
    <property type="nucleotide sequence ID" value="NZ_JASNVW010000004.1"/>
</dbReference>
<dbReference type="InterPro" id="IPR045116">
    <property type="entry name" value="Clp1/Grc3"/>
</dbReference>
<evidence type="ECO:0000256" key="7">
    <source>
        <dbReference type="ARBA" id="ARBA00024737"/>
    </source>
</evidence>
<keyword evidence="4" id="KW-0547">Nucleotide-binding</keyword>
<accession>A0ABD4Z928</accession>
<evidence type="ECO:0000313" key="12">
    <source>
        <dbReference type="Proteomes" id="UP001529235"/>
    </source>
</evidence>
<dbReference type="PANTHER" id="PTHR12755">
    <property type="entry name" value="CLEAVAGE/POLYADENYLATION FACTOR IA SUBUNIT CLP1P"/>
    <property type="match status" value="1"/>
</dbReference>
<evidence type="ECO:0000256" key="8">
    <source>
        <dbReference type="ARBA" id="ARBA00044641"/>
    </source>
</evidence>
<feature type="domain" description="Clp1 P-loop" evidence="10">
    <location>
        <begin position="112"/>
        <end position="293"/>
    </location>
</feature>
<dbReference type="EC" id="2.7.1.78" evidence="2"/>
<dbReference type="SUPFAM" id="SSF52540">
    <property type="entry name" value="P-loop containing nucleoside triphosphate hydrolases"/>
    <property type="match status" value="1"/>
</dbReference>
<dbReference type="InterPro" id="IPR032319">
    <property type="entry name" value="CLP1_P"/>
</dbReference>
<evidence type="ECO:0000256" key="9">
    <source>
        <dbReference type="ARBA" id="ARBA00044673"/>
    </source>
</evidence>
<evidence type="ECO:0000256" key="2">
    <source>
        <dbReference type="ARBA" id="ARBA00012157"/>
    </source>
</evidence>
<keyword evidence="5" id="KW-0418">Kinase</keyword>
<dbReference type="EMBL" id="JASNVW010000004">
    <property type="protein sequence ID" value="MDK6029073.1"/>
    <property type="molecule type" value="Genomic_DNA"/>
</dbReference>
<dbReference type="AlphaFoldDB" id="A0ABD4Z928"/>
<reference evidence="11 12" key="1">
    <citation type="submission" date="2023-05" db="EMBL/GenBank/DDBJ databases">
        <title>A new hyperthermophilic archaea 'Ignisphaera cupida' sp. nov. and description of the family 'Ignisphaeraceae' fam. nov.</title>
        <authorList>
            <person name="Podosokorskaya O.A."/>
            <person name="Elcheninov A.G."/>
            <person name="Klukina A."/>
            <person name="Merkel A.Y."/>
        </authorList>
    </citation>
    <scope>NUCLEOTIDE SEQUENCE [LARGE SCALE GENOMIC DNA]</scope>
    <source>
        <strain evidence="11 12">4213-co</strain>
    </source>
</reference>
<comment type="cofactor">
    <cofactor evidence="1">
        <name>a divalent metal cation</name>
        <dbReference type="ChEBI" id="CHEBI:60240"/>
    </cofactor>
</comment>
<keyword evidence="3" id="KW-0808">Transferase</keyword>
<dbReference type="Proteomes" id="UP001529235">
    <property type="component" value="Unassembled WGS sequence"/>
</dbReference>